<name>A0A2T9JEP6_9CAUL</name>
<feature type="transmembrane region" description="Helical" evidence="1">
    <location>
        <begin position="66"/>
        <end position="84"/>
    </location>
</feature>
<accession>A0A2T9JEP6</accession>
<dbReference type="EMBL" id="QDKQ01000077">
    <property type="protein sequence ID" value="PVM82147.1"/>
    <property type="molecule type" value="Genomic_DNA"/>
</dbReference>
<dbReference type="AlphaFoldDB" id="A0A2T9JEP6"/>
<keyword evidence="1" id="KW-1133">Transmembrane helix</keyword>
<evidence type="ECO:0000313" key="3">
    <source>
        <dbReference type="Proteomes" id="UP000245073"/>
    </source>
</evidence>
<dbReference type="InterPro" id="IPR021762">
    <property type="entry name" value="DUF3325"/>
</dbReference>
<keyword evidence="1" id="KW-0812">Transmembrane</keyword>
<evidence type="ECO:0000256" key="1">
    <source>
        <dbReference type="SAM" id="Phobius"/>
    </source>
</evidence>
<feature type="transmembrane region" description="Helical" evidence="1">
    <location>
        <begin position="41"/>
        <end position="59"/>
    </location>
</feature>
<keyword evidence="3" id="KW-1185">Reference proteome</keyword>
<proteinExistence type="predicted"/>
<comment type="caution">
    <text evidence="2">The sequence shown here is derived from an EMBL/GenBank/DDBJ whole genome shotgun (WGS) entry which is preliminary data.</text>
</comment>
<evidence type="ECO:0000313" key="2">
    <source>
        <dbReference type="EMBL" id="PVM82147.1"/>
    </source>
</evidence>
<organism evidence="2 3">
    <name type="scientific">Caulobacter endophyticus</name>
    <dbReference type="NCBI Taxonomy" id="2172652"/>
    <lineage>
        <taxon>Bacteria</taxon>
        <taxon>Pseudomonadati</taxon>
        <taxon>Pseudomonadota</taxon>
        <taxon>Alphaproteobacteria</taxon>
        <taxon>Caulobacterales</taxon>
        <taxon>Caulobacteraceae</taxon>
        <taxon>Caulobacter</taxon>
    </lineage>
</organism>
<protein>
    <submittedName>
        <fullName evidence="2">DUF3325 domain-containing protein</fullName>
    </submittedName>
</protein>
<keyword evidence="1" id="KW-0472">Membrane</keyword>
<sequence length="89" mass="9255">MLAFLFCMGGFAALSLAMPRHHAALVGGPLASRRRLGLKLAGWSGLALGLAASLAAWGLAWGVIGWLGLLTTAAAPVLLAHTWWPRAKP</sequence>
<gene>
    <name evidence="2" type="ORF">DDF67_24385</name>
</gene>
<dbReference type="Pfam" id="PF11804">
    <property type="entry name" value="DUF3325"/>
    <property type="match status" value="1"/>
</dbReference>
<dbReference type="Proteomes" id="UP000245073">
    <property type="component" value="Unassembled WGS sequence"/>
</dbReference>
<reference evidence="2 3" key="1">
    <citation type="submission" date="2018-04" db="EMBL/GenBank/DDBJ databases">
        <title>The genome sequence of Caulobacter sp. 744.</title>
        <authorList>
            <person name="Gao J."/>
            <person name="Sun J."/>
        </authorList>
    </citation>
    <scope>NUCLEOTIDE SEQUENCE [LARGE SCALE GENOMIC DNA]</scope>
    <source>
        <strain evidence="2 3">774</strain>
    </source>
</reference>